<dbReference type="GO" id="GO:0005634">
    <property type="term" value="C:nucleus"/>
    <property type="evidence" value="ECO:0007669"/>
    <property type="project" value="UniProtKB-SubCell"/>
</dbReference>
<dbReference type="EMBL" id="JAULSY010000022">
    <property type="protein sequence ID" value="KAK0671280.1"/>
    <property type="molecule type" value="Genomic_DNA"/>
</dbReference>
<gene>
    <name evidence="8" type="ORF">QBC41DRAFT_58255</name>
</gene>
<keyword evidence="5" id="KW-0804">Transcription</keyword>
<reference evidence="8" key="1">
    <citation type="submission" date="2023-06" db="EMBL/GenBank/DDBJ databases">
        <title>Genome-scale phylogeny and comparative genomics of the fungal order Sordariales.</title>
        <authorList>
            <consortium name="Lawrence Berkeley National Laboratory"/>
            <person name="Hensen N."/>
            <person name="Bonometti L."/>
            <person name="Westerberg I."/>
            <person name="Brannstrom I.O."/>
            <person name="Guillou S."/>
            <person name="Cros-Aarteil S."/>
            <person name="Calhoun S."/>
            <person name="Haridas S."/>
            <person name="Kuo A."/>
            <person name="Mondo S."/>
            <person name="Pangilinan J."/>
            <person name="Riley R."/>
            <person name="Labutti K."/>
            <person name="Andreopoulos B."/>
            <person name="Lipzen A."/>
            <person name="Chen C."/>
            <person name="Yanf M."/>
            <person name="Daum C."/>
            <person name="Ng V."/>
            <person name="Clum A."/>
            <person name="Steindorff A."/>
            <person name="Ohm R."/>
            <person name="Martin F."/>
            <person name="Silar P."/>
            <person name="Natvig D."/>
            <person name="Lalanne C."/>
            <person name="Gautier V."/>
            <person name="Ament-Velasquez S.L."/>
            <person name="Kruys A."/>
            <person name="Hutchinson M.I."/>
            <person name="Powell A.J."/>
            <person name="Barry K."/>
            <person name="Miller A.N."/>
            <person name="Grigoriev I.V."/>
            <person name="Debuchy R."/>
            <person name="Gladieux P."/>
            <person name="Thoren M.H."/>
            <person name="Johannesson H."/>
        </authorList>
    </citation>
    <scope>NUCLEOTIDE SEQUENCE</scope>
    <source>
        <strain evidence="8">CBS 307.81</strain>
    </source>
</reference>
<evidence type="ECO:0000256" key="2">
    <source>
        <dbReference type="ARBA" id="ARBA00022833"/>
    </source>
</evidence>
<evidence type="ECO:0000256" key="7">
    <source>
        <dbReference type="SAM" id="MobiDB-lite"/>
    </source>
</evidence>
<evidence type="ECO:0000256" key="3">
    <source>
        <dbReference type="ARBA" id="ARBA00023015"/>
    </source>
</evidence>
<dbReference type="GO" id="GO:0045944">
    <property type="term" value="P:positive regulation of transcription by RNA polymerase II"/>
    <property type="evidence" value="ECO:0007669"/>
    <property type="project" value="TreeGrafter"/>
</dbReference>
<dbReference type="Pfam" id="PF11951">
    <property type="entry name" value="Fungal_trans_2"/>
    <property type="match status" value="1"/>
</dbReference>
<dbReference type="PANTHER" id="PTHR37534:SF39">
    <property type="entry name" value="TRANSCRIPTION FACTOR DOMAIN-CONTAINING PROTEIN"/>
    <property type="match status" value="1"/>
</dbReference>
<comment type="subcellular location">
    <subcellularLocation>
        <location evidence="1">Nucleus</location>
    </subcellularLocation>
</comment>
<evidence type="ECO:0000256" key="4">
    <source>
        <dbReference type="ARBA" id="ARBA00023125"/>
    </source>
</evidence>
<dbReference type="AlphaFoldDB" id="A0AA40DCB5"/>
<evidence type="ECO:0000313" key="8">
    <source>
        <dbReference type="EMBL" id="KAK0671280.1"/>
    </source>
</evidence>
<evidence type="ECO:0000256" key="5">
    <source>
        <dbReference type="ARBA" id="ARBA00023163"/>
    </source>
</evidence>
<feature type="region of interest" description="Disordered" evidence="7">
    <location>
        <begin position="1"/>
        <end position="20"/>
    </location>
</feature>
<keyword evidence="6" id="KW-0539">Nucleus</keyword>
<accession>A0AA40DCB5</accession>
<comment type="caution">
    <text evidence="8">The sequence shown here is derived from an EMBL/GenBank/DDBJ whole genome shotgun (WGS) entry which is preliminary data.</text>
</comment>
<sequence length="508" mass="57053">MEPSAARLPSIGGRDGTASTAQAQKFDPCALRSDWKTCQLQHCLLPKSDRAIQLSWPRLGDTKRARLGQSPAPRPRSPNGTRHQPHKRSQTTRIVHVSQRDIEMHYYLNTSAEEARSQPTLEPPLAWNPAVIKADDQDLLEHFQKSASKSLAIFGHDSFELGNALIRIALANTSASATAVLQCLLAFSALHRDDVHSQAFELKITALQALGAASSITPIGTTEAIQHVAAGMLLCSFEAHKSSCTSGEWTIYLENCKKVIEAVGLDKIEGDEDLAMILDWVYYHDVLSRFSLQHWQKRTAASPEMQRLFAKPSKVQSSARRLVELLSEVCDAVLARPAPPVSGKKSRKDTEDYKNFLQILDWRIRSLSFFTPEIVENPEGDDSLLILELYQLALLIYLSRASNNMINQSFRTERYLAQAFSILPRLRSCNRQFPVFILGCEARNDEYRAVILDLISRTELEESSRSFNHVKLLLQAVWAQDDLADGEVDYWEKISYVISCCRIAPSFV</sequence>
<keyword evidence="4" id="KW-0238">DNA-binding</keyword>
<dbReference type="InterPro" id="IPR021858">
    <property type="entry name" value="Fun_TF"/>
</dbReference>
<evidence type="ECO:0000256" key="1">
    <source>
        <dbReference type="ARBA" id="ARBA00004123"/>
    </source>
</evidence>
<keyword evidence="3" id="KW-0805">Transcription regulation</keyword>
<keyword evidence="2" id="KW-0862">Zinc</keyword>
<keyword evidence="9" id="KW-1185">Reference proteome</keyword>
<dbReference type="GO" id="GO:0003700">
    <property type="term" value="F:DNA-binding transcription factor activity"/>
    <property type="evidence" value="ECO:0007669"/>
    <property type="project" value="TreeGrafter"/>
</dbReference>
<proteinExistence type="predicted"/>
<evidence type="ECO:0000313" key="9">
    <source>
        <dbReference type="Proteomes" id="UP001174997"/>
    </source>
</evidence>
<dbReference type="PANTHER" id="PTHR37534">
    <property type="entry name" value="TRANSCRIPTIONAL ACTIVATOR PROTEIN UGA3"/>
    <property type="match status" value="1"/>
</dbReference>
<feature type="region of interest" description="Disordered" evidence="7">
    <location>
        <begin position="62"/>
        <end position="93"/>
    </location>
</feature>
<evidence type="ECO:0000256" key="6">
    <source>
        <dbReference type="ARBA" id="ARBA00023242"/>
    </source>
</evidence>
<protein>
    <submittedName>
        <fullName evidence="8">Fungal-specific transcription factor domain-containing protein</fullName>
    </submittedName>
</protein>
<organism evidence="8 9">
    <name type="scientific">Cercophora samala</name>
    <dbReference type="NCBI Taxonomy" id="330535"/>
    <lineage>
        <taxon>Eukaryota</taxon>
        <taxon>Fungi</taxon>
        <taxon>Dikarya</taxon>
        <taxon>Ascomycota</taxon>
        <taxon>Pezizomycotina</taxon>
        <taxon>Sordariomycetes</taxon>
        <taxon>Sordariomycetidae</taxon>
        <taxon>Sordariales</taxon>
        <taxon>Lasiosphaeriaceae</taxon>
        <taxon>Cercophora</taxon>
    </lineage>
</organism>
<name>A0AA40DCB5_9PEZI</name>
<dbReference type="Proteomes" id="UP001174997">
    <property type="component" value="Unassembled WGS sequence"/>
</dbReference>
<dbReference type="GO" id="GO:0000976">
    <property type="term" value="F:transcription cis-regulatory region binding"/>
    <property type="evidence" value="ECO:0007669"/>
    <property type="project" value="TreeGrafter"/>
</dbReference>